<protein>
    <submittedName>
        <fullName evidence="1">Uncharacterized protein</fullName>
    </submittedName>
</protein>
<dbReference type="EMBL" id="HACG01043515">
    <property type="protein sequence ID" value="CEK90380.1"/>
    <property type="molecule type" value="Transcribed_RNA"/>
</dbReference>
<reference evidence="1" key="1">
    <citation type="submission" date="2014-12" db="EMBL/GenBank/DDBJ databases">
        <title>Insight into the proteome of Arion vulgaris.</title>
        <authorList>
            <person name="Aradska J."/>
            <person name="Bulat T."/>
            <person name="Smidak R."/>
            <person name="Sarate P."/>
            <person name="Gangsoo J."/>
            <person name="Sialana F."/>
            <person name="Bilban M."/>
            <person name="Lubec G."/>
        </authorList>
    </citation>
    <scope>NUCLEOTIDE SEQUENCE</scope>
    <source>
        <tissue evidence="1">Skin</tissue>
    </source>
</reference>
<organism evidence="1">
    <name type="scientific">Arion vulgaris</name>
    <dbReference type="NCBI Taxonomy" id="1028688"/>
    <lineage>
        <taxon>Eukaryota</taxon>
        <taxon>Metazoa</taxon>
        <taxon>Spiralia</taxon>
        <taxon>Lophotrochozoa</taxon>
        <taxon>Mollusca</taxon>
        <taxon>Gastropoda</taxon>
        <taxon>Heterobranchia</taxon>
        <taxon>Euthyneura</taxon>
        <taxon>Panpulmonata</taxon>
        <taxon>Eupulmonata</taxon>
        <taxon>Stylommatophora</taxon>
        <taxon>Helicina</taxon>
        <taxon>Arionoidea</taxon>
        <taxon>Arionidae</taxon>
        <taxon>Arion</taxon>
    </lineage>
</organism>
<gene>
    <name evidence="1" type="primary">ORF176479</name>
</gene>
<accession>A0A0B7BDY1</accession>
<name>A0A0B7BDY1_9EUPU</name>
<proteinExistence type="predicted"/>
<sequence length="86" mass="9386">HRGLVARCPAHYGHAGLAGAEDKPILSCMLFTSTCHFKPILYVRMGTQTRTIRRQNSTSELALTKTLLSIPSGSPGDRLQCCSLDK</sequence>
<feature type="non-terminal residue" evidence="1">
    <location>
        <position position="1"/>
    </location>
</feature>
<dbReference type="AlphaFoldDB" id="A0A0B7BDY1"/>
<evidence type="ECO:0000313" key="1">
    <source>
        <dbReference type="EMBL" id="CEK90380.1"/>
    </source>
</evidence>